<dbReference type="Pfam" id="PF01026">
    <property type="entry name" value="TatD_DNase"/>
    <property type="match status" value="1"/>
</dbReference>
<feature type="binding site" evidence="1">
    <location>
        <position position="207"/>
    </location>
    <ligand>
        <name>a divalent metal cation</name>
        <dbReference type="ChEBI" id="CHEBI:60240"/>
        <label>2</label>
    </ligand>
</feature>
<accession>A0A1G4KBV7</accession>
<dbReference type="InterPro" id="IPR001130">
    <property type="entry name" value="TatD-like"/>
</dbReference>
<feature type="binding site" evidence="1">
    <location>
        <position position="126"/>
    </location>
    <ligand>
        <name>a divalent metal cation</name>
        <dbReference type="ChEBI" id="CHEBI:60240"/>
        <label>1</label>
    </ligand>
</feature>
<dbReference type="InterPro" id="IPR032466">
    <property type="entry name" value="Metal_Hydrolase"/>
</dbReference>
<protein>
    <submittedName>
        <fullName evidence="2">LANO_0F13586g1_1</fullName>
    </submittedName>
</protein>
<dbReference type="PIRSF" id="PIRSF005902">
    <property type="entry name" value="DNase_TatD"/>
    <property type="match status" value="1"/>
</dbReference>
<evidence type="ECO:0000313" key="3">
    <source>
        <dbReference type="Proteomes" id="UP000189911"/>
    </source>
</evidence>
<evidence type="ECO:0000313" key="2">
    <source>
        <dbReference type="EMBL" id="SCV01796.1"/>
    </source>
</evidence>
<dbReference type="SUPFAM" id="SSF51556">
    <property type="entry name" value="Metallo-dependent hydrolases"/>
    <property type="match status" value="1"/>
</dbReference>
<evidence type="ECO:0000256" key="1">
    <source>
        <dbReference type="PIRSR" id="PIRSR005902-1"/>
    </source>
</evidence>
<dbReference type="InterPro" id="IPR053044">
    <property type="entry name" value="Metallo-hydrolase/TatD-type"/>
</dbReference>
<keyword evidence="3" id="KW-1185">Reference proteome</keyword>
<dbReference type="AlphaFoldDB" id="A0A1G4KBV7"/>
<reference evidence="3" key="1">
    <citation type="submission" date="2016-03" db="EMBL/GenBank/DDBJ databases">
        <authorList>
            <person name="Devillers Hugo."/>
        </authorList>
    </citation>
    <scope>NUCLEOTIDE SEQUENCE [LARGE SCALE GENOMIC DNA]</scope>
</reference>
<gene>
    <name evidence="2" type="ORF">LANO_0F13586G</name>
</gene>
<sequence length="308" mass="35462">MAFYVDAHCHVSTKTTSKGGPMELPSLPVQRCLMSNNGYDWGRIKELKFSNSGNKVGFGIHPWYSHMYYIDDQTNRLSKETHYKSVLHSSNVYDLNRVIEQLPEPVSLTRYIAEEFDRSTCDCIGEIGLDKLFRLPENGFYQGDKSAPLGRVKVKIEHQVKVFEQMCQLAVAHSLPVSVHCVKCPSLMYELCMKLLSPHREINVCLHSFTGSLETLAGMWLKNFPNERLFFSLSRYINFKNHESASKLLQVLPLECILTETDFTWDTVSGELILRELDFLLSQIAHNYAMDSPEQAKQMVFKNFQRFI</sequence>
<dbReference type="GO" id="GO:0046872">
    <property type="term" value="F:metal ion binding"/>
    <property type="evidence" value="ECO:0007669"/>
    <property type="project" value="UniProtKB-KW"/>
</dbReference>
<dbReference type="Proteomes" id="UP000189911">
    <property type="component" value="Chromosome F"/>
</dbReference>
<feature type="binding site" evidence="1">
    <location>
        <position position="180"/>
    </location>
    <ligand>
        <name>a divalent metal cation</name>
        <dbReference type="ChEBI" id="CHEBI:60240"/>
        <label>2</label>
    </ligand>
</feature>
<name>A0A1G4KBV7_9SACH</name>
<dbReference type="PANTHER" id="PTHR47345:SF1">
    <property type="entry name" value="CUT9-INTERACTING PROTEIN SCN1"/>
    <property type="match status" value="1"/>
</dbReference>
<dbReference type="Gene3D" id="3.20.20.140">
    <property type="entry name" value="Metal-dependent hydrolases"/>
    <property type="match status" value="1"/>
</dbReference>
<proteinExistence type="predicted"/>
<keyword evidence="1" id="KW-0479">Metal-binding</keyword>
<dbReference type="EMBL" id="LT598452">
    <property type="protein sequence ID" value="SCV01796.1"/>
    <property type="molecule type" value="Genomic_DNA"/>
</dbReference>
<dbReference type="GO" id="GO:0016788">
    <property type="term" value="F:hydrolase activity, acting on ester bonds"/>
    <property type="evidence" value="ECO:0007669"/>
    <property type="project" value="InterPro"/>
</dbReference>
<dbReference type="OrthoDB" id="413993at2759"/>
<organism evidence="2 3">
    <name type="scientific">Lachancea nothofagi CBS 11611</name>
    <dbReference type="NCBI Taxonomy" id="1266666"/>
    <lineage>
        <taxon>Eukaryota</taxon>
        <taxon>Fungi</taxon>
        <taxon>Dikarya</taxon>
        <taxon>Ascomycota</taxon>
        <taxon>Saccharomycotina</taxon>
        <taxon>Saccharomycetes</taxon>
        <taxon>Saccharomycetales</taxon>
        <taxon>Saccharomycetaceae</taxon>
        <taxon>Lachancea</taxon>
    </lineage>
</organism>
<feature type="binding site" evidence="1">
    <location>
        <position position="262"/>
    </location>
    <ligand>
        <name>a divalent metal cation</name>
        <dbReference type="ChEBI" id="CHEBI:60240"/>
        <label>1</label>
    </ligand>
</feature>
<dbReference type="PANTHER" id="PTHR47345">
    <property type="entry name" value="CUT9-INTERACTING PROTEIN SCN1"/>
    <property type="match status" value="1"/>
</dbReference>